<feature type="compositionally biased region" description="Acidic residues" evidence="5">
    <location>
        <begin position="161"/>
        <end position="180"/>
    </location>
</feature>
<feature type="region of interest" description="Disordered" evidence="5">
    <location>
        <begin position="302"/>
        <end position="332"/>
    </location>
</feature>
<feature type="compositionally biased region" description="Gly residues" evidence="5">
    <location>
        <begin position="88"/>
        <end position="104"/>
    </location>
</feature>
<dbReference type="PROSITE" id="PS50089">
    <property type="entry name" value="ZF_RING_2"/>
    <property type="match status" value="1"/>
</dbReference>
<feature type="region of interest" description="Disordered" evidence="5">
    <location>
        <begin position="1"/>
        <end position="220"/>
    </location>
</feature>
<dbReference type="GO" id="GO:0006511">
    <property type="term" value="P:ubiquitin-dependent protein catabolic process"/>
    <property type="evidence" value="ECO:0007669"/>
    <property type="project" value="TreeGrafter"/>
</dbReference>
<dbReference type="SUPFAM" id="SSF57850">
    <property type="entry name" value="RING/U-box"/>
    <property type="match status" value="1"/>
</dbReference>
<reference evidence="7 8" key="1">
    <citation type="journal article" date="2009" name="Science">
        <title>Green evolution and dynamic adaptations revealed by genomes of the marine picoeukaryotes Micromonas.</title>
        <authorList>
            <person name="Worden A.Z."/>
            <person name="Lee J.H."/>
            <person name="Mock T."/>
            <person name="Rouze P."/>
            <person name="Simmons M.P."/>
            <person name="Aerts A.L."/>
            <person name="Allen A.E."/>
            <person name="Cuvelier M.L."/>
            <person name="Derelle E."/>
            <person name="Everett M.V."/>
            <person name="Foulon E."/>
            <person name="Grimwood J."/>
            <person name="Gundlach H."/>
            <person name="Henrissat B."/>
            <person name="Napoli C."/>
            <person name="McDonald S.M."/>
            <person name="Parker M.S."/>
            <person name="Rombauts S."/>
            <person name="Salamov A."/>
            <person name="Von Dassow P."/>
            <person name="Badger J.H."/>
            <person name="Coutinho P.M."/>
            <person name="Demir E."/>
            <person name="Dubchak I."/>
            <person name="Gentemann C."/>
            <person name="Eikrem W."/>
            <person name="Gready J.E."/>
            <person name="John U."/>
            <person name="Lanier W."/>
            <person name="Lindquist E.A."/>
            <person name="Lucas S."/>
            <person name="Mayer K.F."/>
            <person name="Moreau H."/>
            <person name="Not F."/>
            <person name="Otillar R."/>
            <person name="Panaud O."/>
            <person name="Pangilinan J."/>
            <person name="Paulsen I."/>
            <person name="Piegu B."/>
            <person name="Poliakov A."/>
            <person name="Robbens S."/>
            <person name="Schmutz J."/>
            <person name="Toulza E."/>
            <person name="Wyss T."/>
            <person name="Zelensky A."/>
            <person name="Zhou K."/>
            <person name="Armbrust E.V."/>
            <person name="Bhattacharya D."/>
            <person name="Goodenough U.W."/>
            <person name="Van de Peer Y."/>
            <person name="Grigoriev I.V."/>
        </authorList>
    </citation>
    <scope>NUCLEOTIDE SEQUENCE [LARGE SCALE GENOMIC DNA]</scope>
    <source>
        <strain evidence="7 8">CCMP1545</strain>
    </source>
</reference>
<keyword evidence="3" id="KW-0862">Zinc</keyword>
<dbReference type="GO" id="GO:0005634">
    <property type="term" value="C:nucleus"/>
    <property type="evidence" value="ECO:0007669"/>
    <property type="project" value="TreeGrafter"/>
</dbReference>
<dbReference type="GeneID" id="9683706"/>
<dbReference type="STRING" id="564608.C1MRA2"/>
<dbReference type="Pfam" id="PF13639">
    <property type="entry name" value="zf-RING_2"/>
    <property type="match status" value="1"/>
</dbReference>
<dbReference type="KEGG" id="mpp:MICPUCDRAFT_57582"/>
<organism evidence="8">
    <name type="scientific">Micromonas pusilla (strain CCMP1545)</name>
    <name type="common">Picoplanktonic green alga</name>
    <dbReference type="NCBI Taxonomy" id="564608"/>
    <lineage>
        <taxon>Eukaryota</taxon>
        <taxon>Viridiplantae</taxon>
        <taxon>Chlorophyta</taxon>
        <taxon>Mamiellophyceae</taxon>
        <taxon>Mamiellales</taxon>
        <taxon>Mamiellaceae</taxon>
        <taxon>Micromonas</taxon>
    </lineage>
</organism>
<dbReference type="EMBL" id="GG663738">
    <property type="protein sequence ID" value="EEH57847.1"/>
    <property type="molecule type" value="Genomic_DNA"/>
</dbReference>
<feature type="compositionally biased region" description="Basic and acidic residues" evidence="5">
    <location>
        <begin position="36"/>
        <end position="47"/>
    </location>
</feature>
<sequence length="397" mass="41822">MASVEDAGASPSTRERDDANASRLAKRQRVVVAADRAPESSKDEAYRQRPSSSTTRTLARVWRVPPGSPPPLLSKEPRASESASDGAEGAGAGGGDAGGGGGAAAGDDADAPADEMDGDEAFARKLQEEENARWRAERERAAERAAEWRRSQEALEATLAEVDDEFGDSDDDGDDDDDANGFDLENALADAAAGAGGGAGGGSADPERAARDARRRTTAAARRARVMQLHQIMGALHQRVYALQGVAGARPEIAALAMSDRDFDEDDYERLLALDDDVKRRGVSAAALARIPVFQWKENGEEEATAVEGATAPGPGPGPGPSEDAPAPAPPPAKKAVRVCETDARCAVCLETYVAGDALRRLPCLHAYHKDCVDQWFARSVECPVCKHDVNQDDVAA</sequence>
<keyword evidence="8" id="KW-1185">Reference proteome</keyword>
<dbReference type="OrthoDB" id="8062037at2759"/>
<dbReference type="GO" id="GO:0061630">
    <property type="term" value="F:ubiquitin protein ligase activity"/>
    <property type="evidence" value="ECO:0007669"/>
    <property type="project" value="TreeGrafter"/>
</dbReference>
<dbReference type="eggNOG" id="KOG0800">
    <property type="taxonomic scope" value="Eukaryota"/>
</dbReference>
<evidence type="ECO:0000256" key="4">
    <source>
        <dbReference type="PROSITE-ProRule" id="PRU00175"/>
    </source>
</evidence>
<dbReference type="GO" id="GO:0008270">
    <property type="term" value="F:zinc ion binding"/>
    <property type="evidence" value="ECO:0007669"/>
    <property type="project" value="UniProtKB-KW"/>
</dbReference>
<evidence type="ECO:0000256" key="3">
    <source>
        <dbReference type="ARBA" id="ARBA00022833"/>
    </source>
</evidence>
<dbReference type="SMART" id="SM00184">
    <property type="entry name" value="RING"/>
    <property type="match status" value="1"/>
</dbReference>
<feature type="compositionally biased region" description="Acidic residues" evidence="5">
    <location>
        <begin position="107"/>
        <end position="120"/>
    </location>
</feature>
<keyword evidence="2 4" id="KW-0863">Zinc-finger</keyword>
<dbReference type="Proteomes" id="UP000001876">
    <property type="component" value="Unassembled WGS sequence"/>
</dbReference>
<dbReference type="InterPro" id="IPR051834">
    <property type="entry name" value="RING_finger_E3_ligase"/>
</dbReference>
<evidence type="ECO:0000256" key="2">
    <source>
        <dbReference type="ARBA" id="ARBA00022771"/>
    </source>
</evidence>
<dbReference type="PANTHER" id="PTHR45931:SF3">
    <property type="entry name" value="RING ZINC FINGER-CONTAINING PROTEIN"/>
    <property type="match status" value="1"/>
</dbReference>
<feature type="compositionally biased region" description="Basic and acidic residues" evidence="5">
    <location>
        <begin position="121"/>
        <end position="153"/>
    </location>
</feature>
<dbReference type="InterPro" id="IPR001841">
    <property type="entry name" value="Znf_RING"/>
</dbReference>
<proteinExistence type="predicted"/>
<keyword evidence="1" id="KW-0479">Metal-binding</keyword>
<dbReference type="AlphaFoldDB" id="C1MRA2"/>
<dbReference type="PANTHER" id="PTHR45931">
    <property type="entry name" value="SI:CH211-59O9.10"/>
    <property type="match status" value="1"/>
</dbReference>
<evidence type="ECO:0000256" key="1">
    <source>
        <dbReference type="ARBA" id="ARBA00022723"/>
    </source>
</evidence>
<evidence type="ECO:0000259" key="6">
    <source>
        <dbReference type="PROSITE" id="PS50089"/>
    </source>
</evidence>
<feature type="domain" description="RING-type" evidence="6">
    <location>
        <begin position="346"/>
        <end position="387"/>
    </location>
</feature>
<gene>
    <name evidence="7" type="ORF">MICPUCDRAFT_57582</name>
</gene>
<dbReference type="RefSeq" id="XP_003057896.1">
    <property type="nucleotide sequence ID" value="XM_003057850.1"/>
</dbReference>
<evidence type="ECO:0000256" key="5">
    <source>
        <dbReference type="SAM" id="MobiDB-lite"/>
    </source>
</evidence>
<accession>C1MRA2</accession>
<dbReference type="Gene3D" id="3.30.40.10">
    <property type="entry name" value="Zinc/RING finger domain, C3HC4 (zinc finger)"/>
    <property type="match status" value="1"/>
</dbReference>
<evidence type="ECO:0000313" key="7">
    <source>
        <dbReference type="EMBL" id="EEH57847.1"/>
    </source>
</evidence>
<dbReference type="OMA" id="FQWKENG"/>
<protein>
    <submittedName>
        <fullName evidence="7">Predicted protein</fullName>
    </submittedName>
</protein>
<feature type="compositionally biased region" description="Gly residues" evidence="5">
    <location>
        <begin position="194"/>
        <end position="203"/>
    </location>
</feature>
<dbReference type="InterPro" id="IPR013083">
    <property type="entry name" value="Znf_RING/FYVE/PHD"/>
</dbReference>
<name>C1MRA2_MICPC</name>
<evidence type="ECO:0000313" key="8">
    <source>
        <dbReference type="Proteomes" id="UP000001876"/>
    </source>
</evidence>